<keyword evidence="3" id="KW-1185">Reference proteome</keyword>
<protein>
    <submittedName>
        <fullName evidence="2">DNA/RNA helicase</fullName>
    </submittedName>
</protein>
<evidence type="ECO:0000259" key="1">
    <source>
        <dbReference type="Pfam" id="PF26350"/>
    </source>
</evidence>
<accession>F9EQ42</accession>
<organism evidence="2 3">
    <name type="scientific">Fusobacterium animalis ATCC 51191</name>
    <dbReference type="NCBI Taxonomy" id="997347"/>
    <lineage>
        <taxon>Bacteria</taxon>
        <taxon>Fusobacteriati</taxon>
        <taxon>Fusobacteriota</taxon>
        <taxon>Fusobacteriia</taxon>
        <taxon>Fusobacteriales</taxon>
        <taxon>Fusobacteriaceae</taxon>
        <taxon>Fusobacterium</taxon>
    </lineage>
</organism>
<comment type="caution">
    <text evidence="2">The sequence shown here is derived from an EMBL/GenBank/DDBJ whole genome shotgun (WGS) entry which is preliminary data.</text>
</comment>
<feature type="non-terminal residue" evidence="2">
    <location>
        <position position="178"/>
    </location>
</feature>
<dbReference type="HOGENOM" id="CLU_1513680_0_0_0"/>
<dbReference type="InterPro" id="IPR058403">
    <property type="entry name" value="DUF8090"/>
</dbReference>
<evidence type="ECO:0000313" key="2">
    <source>
        <dbReference type="EMBL" id="EGQ78927.1"/>
    </source>
</evidence>
<dbReference type="AlphaFoldDB" id="F9EQ42"/>
<gene>
    <name evidence="2" type="ORF">HMPREF9094_2047</name>
</gene>
<feature type="domain" description="DUF8090" evidence="1">
    <location>
        <begin position="37"/>
        <end position="175"/>
    </location>
</feature>
<evidence type="ECO:0000313" key="3">
    <source>
        <dbReference type="Proteomes" id="UP000005392"/>
    </source>
</evidence>
<sequence>MPQIFLAGESSISFDEISKERIFENINKTNFSNRKLIEEDFKLLEKQLGRVPYLYDFYEKNMLSPTVILKYKKDYDEVLKNIAPKYRVGSLNNIEKKFLIFLSTFFTPAKRIHEMLILKEILIKQKLNILETEKILKDEYSLNNQENNIRNAFEHLSKEIFKTLSTTKSFEPVLYKKD</sequence>
<name>F9EQ42_9FUSO</name>
<dbReference type="GO" id="GO:0004386">
    <property type="term" value="F:helicase activity"/>
    <property type="evidence" value="ECO:0007669"/>
    <property type="project" value="UniProtKB-KW"/>
</dbReference>
<keyword evidence="2" id="KW-0378">Hydrolase</keyword>
<dbReference type="Proteomes" id="UP000005392">
    <property type="component" value="Unassembled WGS sequence"/>
</dbReference>
<keyword evidence="2" id="KW-0547">Nucleotide-binding</keyword>
<dbReference type="Pfam" id="PF26350">
    <property type="entry name" value="DUF8090"/>
    <property type="match status" value="1"/>
</dbReference>
<reference evidence="2 3" key="1">
    <citation type="submission" date="2011-05" db="EMBL/GenBank/DDBJ databases">
        <authorList>
            <person name="Muzny D."/>
            <person name="Qin X."/>
            <person name="Deng J."/>
            <person name="Jiang H."/>
            <person name="Liu Y."/>
            <person name="Qu J."/>
            <person name="Song X.-Z."/>
            <person name="Zhang L."/>
            <person name="Thornton R."/>
            <person name="Coyle M."/>
            <person name="Francisco L."/>
            <person name="Jackson L."/>
            <person name="Javaid M."/>
            <person name="Korchina V."/>
            <person name="Kovar C."/>
            <person name="Mata R."/>
            <person name="Mathew T."/>
            <person name="Ngo R."/>
            <person name="Nguyen L."/>
            <person name="Nguyen N."/>
            <person name="Okwuonu G."/>
            <person name="Ongeri F."/>
            <person name="Pham C."/>
            <person name="Simmons D."/>
            <person name="Wilczek-Boney K."/>
            <person name="Hale W."/>
            <person name="Jakkamsetti A."/>
            <person name="Pham P."/>
            <person name="Ruth R."/>
            <person name="San Lucas F."/>
            <person name="Warren J."/>
            <person name="Zhang J."/>
            <person name="Zhao Z."/>
            <person name="Zhou C."/>
            <person name="Zhu D."/>
            <person name="Lee S."/>
            <person name="Bess C."/>
            <person name="Blankenburg K."/>
            <person name="Forbes L."/>
            <person name="Fu Q."/>
            <person name="Gubbala S."/>
            <person name="Hirani K."/>
            <person name="Jayaseelan J.C."/>
            <person name="Lara F."/>
            <person name="Munidasa M."/>
            <person name="Palculict T."/>
            <person name="Patil S."/>
            <person name="Pu L.-L."/>
            <person name="Saada N."/>
            <person name="Tang L."/>
            <person name="Weissenberger G."/>
            <person name="Zhu Y."/>
            <person name="Hemphill L."/>
            <person name="Shang Y."/>
            <person name="Youmans B."/>
            <person name="Ayvaz T."/>
            <person name="Ross M."/>
            <person name="Santibanez J."/>
            <person name="Aqrawi P."/>
            <person name="Gross S."/>
            <person name="Joshi V."/>
            <person name="Fowler G."/>
            <person name="Nazareth L."/>
            <person name="Reid J."/>
            <person name="Worley K."/>
            <person name="Petrosino J."/>
            <person name="Highlander S."/>
            <person name="Gibbs R."/>
        </authorList>
    </citation>
    <scope>NUCLEOTIDE SEQUENCE [LARGE SCALE GENOMIC DNA]</scope>
    <source>
        <strain evidence="2 3">ATCC 51191</strain>
    </source>
</reference>
<dbReference type="EMBL" id="AFQD01000366">
    <property type="protein sequence ID" value="EGQ78927.1"/>
    <property type="molecule type" value="Genomic_DNA"/>
</dbReference>
<keyword evidence="2" id="KW-0347">Helicase</keyword>
<keyword evidence="2" id="KW-0067">ATP-binding</keyword>
<proteinExistence type="predicted"/>